<dbReference type="GO" id="GO:0016301">
    <property type="term" value="F:kinase activity"/>
    <property type="evidence" value="ECO:0007669"/>
    <property type="project" value="UniProtKB-KW"/>
</dbReference>
<dbReference type="InterPro" id="IPR001206">
    <property type="entry name" value="Diacylglycerol_kinase_cat_dom"/>
</dbReference>
<proteinExistence type="predicted"/>
<dbReference type="EMBL" id="CP014796">
    <property type="protein sequence ID" value="APX22620.1"/>
    <property type="molecule type" value="Genomic_DNA"/>
</dbReference>
<dbReference type="SUPFAM" id="SSF111331">
    <property type="entry name" value="NAD kinase/diacylglycerol kinase-like"/>
    <property type="match status" value="1"/>
</dbReference>
<dbReference type="Gene3D" id="3.40.50.10330">
    <property type="entry name" value="Probable inorganic polyphosphate/atp-NAD kinase, domain 1"/>
    <property type="match status" value="1"/>
</dbReference>
<keyword evidence="4" id="KW-0067">ATP-binding</keyword>
<dbReference type="Proteomes" id="UP000186559">
    <property type="component" value="Chromosome"/>
</dbReference>
<keyword evidence="2" id="KW-0547">Nucleotide-binding</keyword>
<keyword evidence="3 6" id="KW-0418">Kinase</keyword>
<dbReference type="GO" id="GO:0005524">
    <property type="term" value="F:ATP binding"/>
    <property type="evidence" value="ECO:0007669"/>
    <property type="project" value="UniProtKB-KW"/>
</dbReference>
<evidence type="ECO:0000313" key="7">
    <source>
        <dbReference type="Proteomes" id="UP000186559"/>
    </source>
</evidence>
<evidence type="ECO:0000256" key="3">
    <source>
        <dbReference type="ARBA" id="ARBA00022777"/>
    </source>
</evidence>
<dbReference type="RefSeq" id="WP_076622910.1">
    <property type="nucleotide sequence ID" value="NZ_BMEW01000004.1"/>
</dbReference>
<dbReference type="STRING" id="1229727.Ga0080559_TMP1824"/>
<dbReference type="SMART" id="SM00046">
    <property type="entry name" value="DAGKc"/>
    <property type="match status" value="1"/>
</dbReference>
<dbReference type="InterPro" id="IPR050187">
    <property type="entry name" value="Lipid_Phosphate_FormReg"/>
</dbReference>
<gene>
    <name evidence="6" type="ORF">Ga0080559_TMP1824</name>
</gene>
<protein>
    <submittedName>
        <fullName evidence="6">Sphingosine/diacylglycerol kinase-like enzyme</fullName>
    </submittedName>
</protein>
<evidence type="ECO:0000256" key="4">
    <source>
        <dbReference type="ARBA" id="ARBA00022840"/>
    </source>
</evidence>
<dbReference type="AlphaFoldDB" id="A0A1U7D3H3"/>
<dbReference type="PANTHER" id="PTHR12358">
    <property type="entry name" value="SPHINGOSINE KINASE"/>
    <property type="match status" value="1"/>
</dbReference>
<dbReference type="InterPro" id="IPR017438">
    <property type="entry name" value="ATP-NAD_kinase_N"/>
</dbReference>
<dbReference type="KEGG" id="tpro:Ga0080559_TMP1824"/>
<dbReference type="Pfam" id="PF00781">
    <property type="entry name" value="DAGK_cat"/>
    <property type="match status" value="1"/>
</dbReference>
<evidence type="ECO:0000256" key="2">
    <source>
        <dbReference type="ARBA" id="ARBA00022741"/>
    </source>
</evidence>
<evidence type="ECO:0000259" key="5">
    <source>
        <dbReference type="PROSITE" id="PS50146"/>
    </source>
</evidence>
<sequence>MPALRSVCVILNEKSGDHAEGDRRARIAALLDDAGLEAKIIVPDGQRDLEEVARDGLRRSGADILVAAGGDGTIAAVASAAHAEGKPMGVIPQGTFNYFARGLNIPQEMEGAITALATGKLRDMPLGEVNGEVFLNNASLGVYPLILLRRESIYSRWGRSRMAAYWSVLLALFGFRKPLKLRITLDDREMRLRTPLLFVGNSAYQLERFNLDGVDAVRDGKFALFTAKGTSRFDLMRTALKLAGGAAQKGADFDLETAKDITIHMNRRHTLVARDGEKALMQTPIRIRLRDVPLRVMVPEEDEPTE</sequence>
<dbReference type="InterPro" id="IPR045540">
    <property type="entry name" value="YegS/DAGK_C"/>
</dbReference>
<accession>A0A1U7D3H3</accession>
<dbReference type="PROSITE" id="PS50146">
    <property type="entry name" value="DAGK"/>
    <property type="match status" value="1"/>
</dbReference>
<dbReference type="Gene3D" id="2.60.200.40">
    <property type="match status" value="1"/>
</dbReference>
<feature type="domain" description="DAGKc" evidence="5">
    <location>
        <begin position="2"/>
        <end position="133"/>
    </location>
</feature>
<dbReference type="InterPro" id="IPR016064">
    <property type="entry name" value="NAD/diacylglycerol_kinase_sf"/>
</dbReference>
<keyword evidence="7" id="KW-1185">Reference proteome</keyword>
<name>A0A1U7D3H3_9RHOB</name>
<dbReference type="Pfam" id="PF19279">
    <property type="entry name" value="YegS_C"/>
    <property type="match status" value="1"/>
</dbReference>
<reference evidence="6 7" key="1">
    <citation type="submission" date="2016-03" db="EMBL/GenBank/DDBJ databases">
        <title>Deep-sea bacteria in the southern Pacific.</title>
        <authorList>
            <person name="Tang K."/>
        </authorList>
    </citation>
    <scope>NUCLEOTIDE SEQUENCE [LARGE SCALE GENOMIC DNA]</scope>
    <source>
        <strain evidence="6 7">JLT2016</strain>
    </source>
</reference>
<evidence type="ECO:0000313" key="6">
    <source>
        <dbReference type="EMBL" id="APX22620.1"/>
    </source>
</evidence>
<dbReference type="PANTHER" id="PTHR12358:SF54">
    <property type="entry name" value="SPHINGOSINE KINASE RELATED PROTEIN"/>
    <property type="match status" value="1"/>
</dbReference>
<keyword evidence="1" id="KW-0808">Transferase</keyword>
<evidence type="ECO:0000256" key="1">
    <source>
        <dbReference type="ARBA" id="ARBA00022679"/>
    </source>
</evidence>
<organism evidence="6 7">
    <name type="scientific">Salipiger profundus</name>
    <dbReference type="NCBI Taxonomy" id="1229727"/>
    <lineage>
        <taxon>Bacteria</taxon>
        <taxon>Pseudomonadati</taxon>
        <taxon>Pseudomonadota</taxon>
        <taxon>Alphaproteobacteria</taxon>
        <taxon>Rhodobacterales</taxon>
        <taxon>Roseobacteraceae</taxon>
        <taxon>Salipiger</taxon>
    </lineage>
</organism>